<gene>
    <name evidence="12" type="primary">Hypp1648</name>
    <name evidence="12" type="ORF">BLAG_LOCUS14736</name>
</gene>
<keyword evidence="7 11" id="KW-1133">Transmembrane helix</keyword>
<dbReference type="AlphaFoldDB" id="A0A8J9ZLI2"/>
<evidence type="ECO:0000256" key="5">
    <source>
        <dbReference type="ARBA" id="ARBA00022692"/>
    </source>
</evidence>
<evidence type="ECO:0000256" key="10">
    <source>
        <dbReference type="ARBA" id="ARBA00023303"/>
    </source>
</evidence>
<organism evidence="12 13">
    <name type="scientific">Branchiostoma lanceolatum</name>
    <name type="common">Common lancelet</name>
    <name type="synonym">Amphioxus lanceolatum</name>
    <dbReference type="NCBI Taxonomy" id="7740"/>
    <lineage>
        <taxon>Eukaryota</taxon>
        <taxon>Metazoa</taxon>
        <taxon>Chordata</taxon>
        <taxon>Cephalochordata</taxon>
        <taxon>Leptocardii</taxon>
        <taxon>Amphioxiformes</taxon>
        <taxon>Branchiostomatidae</taxon>
        <taxon>Branchiostoma</taxon>
    </lineage>
</organism>
<keyword evidence="10" id="KW-0407">Ion channel</keyword>
<evidence type="ECO:0000256" key="11">
    <source>
        <dbReference type="SAM" id="Phobius"/>
    </source>
</evidence>
<feature type="transmembrane region" description="Helical" evidence="11">
    <location>
        <begin position="38"/>
        <end position="60"/>
    </location>
</feature>
<dbReference type="PANTHER" id="PTHR21522:SF68">
    <property type="entry name" value="G-PROTEIN COUPLED RECEPTORS FAMILY 3 PROFILE DOMAIN-CONTAINING PROTEIN"/>
    <property type="match status" value="1"/>
</dbReference>
<keyword evidence="9 11" id="KW-0472">Membrane</keyword>
<evidence type="ECO:0000256" key="6">
    <source>
        <dbReference type="ARBA" id="ARBA00022781"/>
    </source>
</evidence>
<protein>
    <submittedName>
        <fullName evidence="12">Hypp1648 protein</fullName>
    </submittedName>
</protein>
<keyword evidence="6" id="KW-0375">Hydrogen ion transport</keyword>
<dbReference type="Proteomes" id="UP000838412">
    <property type="component" value="Chromosome 3"/>
</dbReference>
<feature type="transmembrane region" description="Helical" evidence="11">
    <location>
        <begin position="121"/>
        <end position="147"/>
    </location>
</feature>
<comment type="similarity">
    <text evidence="2">Belongs to the otopetrin family.</text>
</comment>
<dbReference type="PANTHER" id="PTHR21522">
    <property type="entry name" value="PROTON CHANNEL OTOP"/>
    <property type="match status" value="1"/>
</dbReference>
<evidence type="ECO:0000256" key="4">
    <source>
        <dbReference type="ARBA" id="ARBA00022475"/>
    </source>
</evidence>
<feature type="transmembrane region" description="Helical" evidence="11">
    <location>
        <begin position="501"/>
        <end position="519"/>
    </location>
</feature>
<evidence type="ECO:0000256" key="9">
    <source>
        <dbReference type="ARBA" id="ARBA00023136"/>
    </source>
</evidence>
<dbReference type="InterPro" id="IPR004878">
    <property type="entry name" value="Otopetrin"/>
</dbReference>
<evidence type="ECO:0000256" key="8">
    <source>
        <dbReference type="ARBA" id="ARBA00023065"/>
    </source>
</evidence>
<feature type="transmembrane region" description="Helical" evidence="11">
    <location>
        <begin position="359"/>
        <end position="379"/>
    </location>
</feature>
<evidence type="ECO:0000256" key="1">
    <source>
        <dbReference type="ARBA" id="ARBA00004651"/>
    </source>
</evidence>
<dbReference type="OrthoDB" id="10012950at2759"/>
<evidence type="ECO:0000256" key="7">
    <source>
        <dbReference type="ARBA" id="ARBA00022989"/>
    </source>
</evidence>
<evidence type="ECO:0000313" key="12">
    <source>
        <dbReference type="EMBL" id="CAH1256336.1"/>
    </source>
</evidence>
<keyword evidence="13" id="KW-1185">Reference proteome</keyword>
<feature type="transmembrane region" description="Helical" evidence="11">
    <location>
        <begin position="198"/>
        <end position="217"/>
    </location>
</feature>
<keyword evidence="8" id="KW-0406">Ion transport</keyword>
<feature type="transmembrane region" description="Helical" evidence="11">
    <location>
        <begin position="266"/>
        <end position="289"/>
    </location>
</feature>
<keyword evidence="4" id="KW-1003">Cell membrane</keyword>
<dbReference type="GO" id="GO:0015252">
    <property type="term" value="F:proton channel activity"/>
    <property type="evidence" value="ECO:0007669"/>
    <property type="project" value="InterPro"/>
</dbReference>
<keyword evidence="5 11" id="KW-0812">Transmembrane</keyword>
<evidence type="ECO:0000256" key="2">
    <source>
        <dbReference type="ARBA" id="ARBA00006513"/>
    </source>
</evidence>
<reference evidence="12" key="1">
    <citation type="submission" date="2022-01" db="EMBL/GenBank/DDBJ databases">
        <authorList>
            <person name="Braso-Vives M."/>
        </authorList>
    </citation>
    <scope>NUCLEOTIDE SEQUENCE</scope>
</reference>
<sequence>MASTEDLVPVRTRRCPAWCSCGPFWCTKWLRKRLERPLSAQTVVGTVVFVAVCVFVFLFLSVQDAMSTASCESSSEALQIIFTVLVYLGIPCVAAVAFAIRRDPFMRDDAEDGLGTEGLELSLLFVPIVLLAVACVALDVVFFLLTGSCVHRDRGAFPLLPRHGTGLAFHAGRLVFVSSQVAMFGWSFRTRNFARQKVYTVLLFTFVVLADLASWFYEIVDRPSVLCSNDNTCWDATAAKADTCGEDEDEDAMNMFTVEYCTFLQFQLYCQPLVGTFALLSLPTMYYMWSKAREGEGGSATTDSRPEQTSRPRAGAAMQLFSVTVAVLSVGLVAITRQATTVSSEADYYKVIMYYSYKILYFGLFTISTLAGCMSVRAGGAREYQSRGADVLLLLLSAAGVLVLNVRAIWGWDTALPSLQPTAMTTLQPTTLQPTTLQPTTMRWMTTLQPTARRWTTSLQSTAMTSLQPTALPDTYRPHGCTHDITEGDFGRLRGLLMADAILNLVQLVLQTSFVWSCVTHRRLEGRVESHCGLLCLFNLCVWLNGSFLEVQSTPLTTCYTTPVQRAAFTSGDWNVFLHLLYPLCMFYWLWSLLLMARLLLQGVTPPRLPGVTTVQVGQSASLTIPMDSLS</sequence>
<keyword evidence="3" id="KW-0813">Transport</keyword>
<name>A0A8J9ZLI2_BRALA</name>
<accession>A0A8J9ZLI2</accession>
<feature type="transmembrane region" description="Helical" evidence="11">
    <location>
        <begin position="80"/>
        <end position="100"/>
    </location>
</feature>
<evidence type="ECO:0000256" key="3">
    <source>
        <dbReference type="ARBA" id="ARBA00022448"/>
    </source>
</evidence>
<feature type="transmembrane region" description="Helical" evidence="11">
    <location>
        <begin position="580"/>
        <end position="601"/>
    </location>
</feature>
<dbReference type="GO" id="GO:0005886">
    <property type="term" value="C:plasma membrane"/>
    <property type="evidence" value="ECO:0007669"/>
    <property type="project" value="UniProtKB-SubCell"/>
</dbReference>
<evidence type="ECO:0000313" key="13">
    <source>
        <dbReference type="Proteomes" id="UP000838412"/>
    </source>
</evidence>
<feature type="transmembrane region" description="Helical" evidence="11">
    <location>
        <begin position="391"/>
        <end position="410"/>
    </location>
</feature>
<dbReference type="EMBL" id="OV696688">
    <property type="protein sequence ID" value="CAH1256336.1"/>
    <property type="molecule type" value="Genomic_DNA"/>
</dbReference>
<comment type="subcellular location">
    <subcellularLocation>
        <location evidence="1">Cell membrane</location>
        <topology evidence="1">Multi-pass membrane protein</topology>
    </subcellularLocation>
</comment>
<feature type="transmembrane region" description="Helical" evidence="11">
    <location>
        <begin position="320"/>
        <end position="339"/>
    </location>
</feature>
<proteinExistence type="inferred from homology"/>